<feature type="region of interest" description="Disordered" evidence="9">
    <location>
        <begin position="703"/>
        <end position="747"/>
    </location>
</feature>
<dbReference type="GO" id="GO:0005634">
    <property type="term" value="C:nucleus"/>
    <property type="evidence" value="ECO:0007669"/>
    <property type="project" value="TreeGrafter"/>
</dbReference>
<evidence type="ECO:0000256" key="4">
    <source>
        <dbReference type="ARBA" id="ARBA00022801"/>
    </source>
</evidence>
<dbReference type="AlphaFoldDB" id="A0A4U7AXR8"/>
<feature type="compositionally biased region" description="Polar residues" evidence="9">
    <location>
        <begin position="466"/>
        <end position="484"/>
    </location>
</feature>
<dbReference type="Gene3D" id="3.60.10.10">
    <property type="entry name" value="Endonuclease/exonuclease/phosphatase"/>
    <property type="match status" value="1"/>
</dbReference>
<comment type="similarity">
    <text evidence="2">Belongs to the DNA repair enzymes AP/ExoA family.</text>
</comment>
<evidence type="ECO:0000256" key="3">
    <source>
        <dbReference type="ARBA" id="ARBA00022723"/>
    </source>
</evidence>
<dbReference type="CDD" id="cd09088">
    <property type="entry name" value="Ape2-like_AP-endo"/>
    <property type="match status" value="1"/>
</dbReference>
<feature type="active site" description="Proton acceptor" evidence="6">
    <location>
        <position position="312"/>
    </location>
</feature>
<dbReference type="PANTHER" id="PTHR22748">
    <property type="entry name" value="AP ENDONUCLEASE"/>
    <property type="match status" value="1"/>
</dbReference>
<evidence type="ECO:0000259" key="10">
    <source>
        <dbReference type="Pfam" id="PF03372"/>
    </source>
</evidence>
<keyword evidence="5 7" id="KW-0460">Magnesium</keyword>
<feature type="compositionally biased region" description="Polar residues" evidence="9">
    <location>
        <begin position="432"/>
        <end position="445"/>
    </location>
</feature>
<name>A0A4U7AXR8_9PEZI</name>
<evidence type="ECO:0000256" key="6">
    <source>
        <dbReference type="PIRSR" id="PIRSR604808-1"/>
    </source>
</evidence>
<dbReference type="InterPro" id="IPR004808">
    <property type="entry name" value="AP_endonuc_1"/>
</dbReference>
<protein>
    <recommendedName>
        <fullName evidence="10">Endonuclease/exonuclease/phosphatase domain-containing protein</fullName>
    </recommendedName>
</protein>
<feature type="compositionally biased region" description="Polar residues" evidence="9">
    <location>
        <begin position="492"/>
        <end position="519"/>
    </location>
</feature>
<evidence type="ECO:0000313" key="11">
    <source>
        <dbReference type="EMBL" id="TKX23099.1"/>
    </source>
</evidence>
<feature type="binding site" evidence="7">
    <location>
        <position position="7"/>
    </location>
    <ligand>
        <name>Mg(2+)</name>
        <dbReference type="ChEBI" id="CHEBI:18420"/>
        <label>1</label>
    </ligand>
</feature>
<evidence type="ECO:0000256" key="7">
    <source>
        <dbReference type="PIRSR" id="PIRSR604808-2"/>
    </source>
</evidence>
<feature type="binding site" evidence="7">
    <location>
        <position position="42"/>
    </location>
    <ligand>
        <name>Mg(2+)</name>
        <dbReference type="ChEBI" id="CHEBI:18420"/>
        <label>1</label>
    </ligand>
</feature>
<dbReference type="PANTHER" id="PTHR22748:SF4">
    <property type="entry name" value="DNA-(APURINIC OR APYRIMIDINIC SITE) ENDONUCLEASE 2"/>
    <property type="match status" value="1"/>
</dbReference>
<feature type="binding site" evidence="7">
    <location>
        <position position="311"/>
    </location>
    <ligand>
        <name>Mg(2+)</name>
        <dbReference type="ChEBI" id="CHEBI:18420"/>
        <label>1</label>
    </ligand>
</feature>
<dbReference type="EMBL" id="PTQR01000057">
    <property type="protein sequence ID" value="TKX23099.1"/>
    <property type="molecule type" value="Genomic_DNA"/>
</dbReference>
<feature type="active site" description="Proton donor/acceptor" evidence="6">
    <location>
        <position position="194"/>
    </location>
</feature>
<reference evidence="11 12" key="1">
    <citation type="submission" date="2018-02" db="EMBL/GenBank/DDBJ databases">
        <title>Draft genome sequences of Elsinoe sp., causing black scab on jojoba.</title>
        <authorList>
            <person name="Stodart B."/>
            <person name="Jeffress S."/>
            <person name="Ash G."/>
            <person name="Arun Chinnappa K."/>
        </authorList>
    </citation>
    <scope>NUCLEOTIDE SEQUENCE [LARGE SCALE GENOMIC DNA]</scope>
    <source>
        <strain evidence="11 12">Hillstone_2</strain>
    </source>
</reference>
<keyword evidence="7" id="KW-0464">Manganese</keyword>
<dbReference type="GO" id="GO:0003906">
    <property type="term" value="F:DNA-(apurinic or apyrimidinic site) endonuclease activity"/>
    <property type="evidence" value="ECO:0007669"/>
    <property type="project" value="TreeGrafter"/>
</dbReference>
<feature type="compositionally biased region" description="Polar residues" evidence="9">
    <location>
        <begin position="730"/>
        <end position="741"/>
    </location>
</feature>
<feature type="site" description="Interaction with DNA substrate" evidence="8">
    <location>
        <position position="312"/>
    </location>
</feature>
<feature type="binding site" evidence="7">
    <location>
        <position position="196"/>
    </location>
    <ligand>
        <name>Mg(2+)</name>
        <dbReference type="ChEBI" id="CHEBI:18420"/>
        <label>1</label>
    </ligand>
</feature>
<dbReference type="GO" id="GO:0008081">
    <property type="term" value="F:phosphoric diester hydrolase activity"/>
    <property type="evidence" value="ECO:0007669"/>
    <property type="project" value="TreeGrafter"/>
</dbReference>
<organism evidence="11 12">
    <name type="scientific">Elsinoe australis</name>
    <dbReference type="NCBI Taxonomy" id="40998"/>
    <lineage>
        <taxon>Eukaryota</taxon>
        <taxon>Fungi</taxon>
        <taxon>Dikarya</taxon>
        <taxon>Ascomycota</taxon>
        <taxon>Pezizomycotina</taxon>
        <taxon>Dothideomycetes</taxon>
        <taxon>Dothideomycetidae</taxon>
        <taxon>Myriangiales</taxon>
        <taxon>Elsinoaceae</taxon>
        <taxon>Elsinoe</taxon>
    </lineage>
</organism>
<dbReference type="InterPro" id="IPR036691">
    <property type="entry name" value="Endo/exonu/phosph_ase_sf"/>
</dbReference>
<feature type="domain" description="Endonuclease/exonuclease/phosphatase" evidence="10">
    <location>
        <begin position="5"/>
        <end position="312"/>
    </location>
</feature>
<sequence length="807" mass="88177">MRLTTWNVNGIRNPFGYAPWNTDRTFPAMFNILQSDIVVMQELKIQRKDLRDDMVLLDGWDCYFSLPKTKKGYSGVGIYTRNATCAPIKAEEGVLGVLSPPGTKTMFRDLPEGESIGGYPSDFQIAELGVDPALLDSEGRCVCLEFPAFVLFGVYSPANSNGLRDDFRYGFLSALDCRIRNLIKAGKNVVLVGDLNVSRSEIDTANGEEDMKKAGMTHEEYVSTPNRRIFNQMIIGGDVVGERDEGREEQIMWDLVREFHPDRRGMYTHWEQKINARPGNFGSRIDFVLPSCDMKDWFCDANIQEGLMGSDHCPVYGEFKAVVPFKTSDGTIEDRHMLDIMNPPGYFENGVRITHWSTKNVPVFSGKLLPEFDKRRSIKDMFKKPAMPVATSTQQINNHKSDSSSLSSTARIESTEHPSDDNDERYTASEMPASSSNQISTQVRSPGTKRKAAEAPPPKSVKRQKSNGQANATKSTSTKGQSSLKGFFAPKANQSPTKSPVKSSGQATISNGHQHNESPFDNAARLSPAEGSENDVAARDASTNSPSTPPAHQCDTESGMTPSSTKPEPPPPPSPSNCSTDGSVHDPIVAKDSWTKLMSKPSAPSCEHGEPCKVMLTKKKGENQGRSFWITLPSGILILISSFPSLVLKVCRHPPWTSARPERTTAYLLAISTTTLSTSTTPRPPYTTSTFIASRVSQLTCSSPIAPSRPGKSTIPLLHRPHPPRPAAGPSSQTLDGTSAPPSLRQILGYPTPSLPLDEAVGCLVMSCAGGVGAEVRSWKSARDEETGDQDWVVAVGGEKRWARDTG</sequence>
<proteinExistence type="inferred from homology"/>
<evidence type="ECO:0000256" key="2">
    <source>
        <dbReference type="ARBA" id="ARBA00007092"/>
    </source>
</evidence>
<evidence type="ECO:0000256" key="8">
    <source>
        <dbReference type="PIRSR" id="PIRSR604808-3"/>
    </source>
</evidence>
<dbReference type="Pfam" id="PF03372">
    <property type="entry name" value="Exo_endo_phos"/>
    <property type="match status" value="1"/>
</dbReference>
<evidence type="ECO:0000256" key="5">
    <source>
        <dbReference type="ARBA" id="ARBA00022842"/>
    </source>
</evidence>
<dbReference type="GO" id="GO:0003677">
    <property type="term" value="F:DNA binding"/>
    <property type="evidence" value="ECO:0007669"/>
    <property type="project" value="InterPro"/>
</dbReference>
<dbReference type="SUPFAM" id="SSF56219">
    <property type="entry name" value="DNase I-like"/>
    <property type="match status" value="1"/>
</dbReference>
<dbReference type="Proteomes" id="UP000308133">
    <property type="component" value="Unassembled WGS sequence"/>
</dbReference>
<dbReference type="PROSITE" id="PS51435">
    <property type="entry name" value="AP_NUCLEASE_F1_4"/>
    <property type="match status" value="1"/>
</dbReference>
<feature type="region of interest" description="Disordered" evidence="9">
    <location>
        <begin position="386"/>
        <end position="586"/>
    </location>
</feature>
<feature type="site" description="Transition state stabilizer" evidence="8">
    <location>
        <position position="196"/>
    </location>
</feature>
<comment type="caution">
    <text evidence="11">The sequence shown here is derived from an EMBL/GenBank/DDBJ whole genome shotgun (WGS) entry which is preliminary data.</text>
</comment>
<comment type="cofactor">
    <cofactor evidence="1">
        <name>Mn(2+)</name>
        <dbReference type="ChEBI" id="CHEBI:29035"/>
    </cofactor>
</comment>
<dbReference type="FunFam" id="3.60.10.10:FF:000079">
    <property type="entry name" value="DNA-(apurinic or apyrimidinic site) lyase"/>
    <property type="match status" value="1"/>
</dbReference>
<evidence type="ECO:0000256" key="9">
    <source>
        <dbReference type="SAM" id="MobiDB-lite"/>
    </source>
</evidence>
<dbReference type="InterPro" id="IPR020848">
    <property type="entry name" value="AP_endonuclease_F1_CS"/>
</dbReference>
<accession>A0A4U7AXR8</accession>
<feature type="binding site" evidence="7">
    <location>
        <position position="194"/>
    </location>
    <ligand>
        <name>Mg(2+)</name>
        <dbReference type="ChEBI" id="CHEBI:18420"/>
        <label>1</label>
    </ligand>
</feature>
<evidence type="ECO:0000256" key="1">
    <source>
        <dbReference type="ARBA" id="ARBA00001936"/>
    </source>
</evidence>
<comment type="cofactor">
    <cofactor evidence="7">
        <name>Mg(2+)</name>
        <dbReference type="ChEBI" id="CHEBI:18420"/>
    </cofactor>
    <cofactor evidence="7">
        <name>Mn(2+)</name>
        <dbReference type="ChEBI" id="CHEBI:29035"/>
    </cofactor>
    <text evidence="7">Probably binds two magnesium or manganese ions per subunit.</text>
</comment>
<feature type="active site" evidence="6">
    <location>
        <position position="155"/>
    </location>
</feature>
<feature type="site" description="Important for catalytic activity" evidence="8">
    <location>
        <position position="286"/>
    </location>
</feature>
<feature type="compositionally biased region" description="Basic and acidic residues" evidence="9">
    <location>
        <begin position="413"/>
        <end position="427"/>
    </location>
</feature>
<feature type="binding site" evidence="7">
    <location>
        <position position="312"/>
    </location>
    <ligand>
        <name>Mg(2+)</name>
        <dbReference type="ChEBI" id="CHEBI:18420"/>
        <label>1</label>
    </ligand>
</feature>
<gene>
    <name evidence="11" type="ORF">C1H76_4647</name>
</gene>
<keyword evidence="3 7" id="KW-0479">Metal-binding</keyword>
<keyword evidence="4" id="KW-0378">Hydrolase</keyword>
<dbReference type="PROSITE" id="PS00728">
    <property type="entry name" value="AP_NUCLEASE_F1_3"/>
    <property type="match status" value="1"/>
</dbReference>
<dbReference type="InterPro" id="IPR005135">
    <property type="entry name" value="Endo/exonuclease/phosphatase"/>
</dbReference>
<dbReference type="GO" id="GO:0006284">
    <property type="term" value="P:base-excision repair"/>
    <property type="evidence" value="ECO:0007669"/>
    <property type="project" value="TreeGrafter"/>
</dbReference>
<evidence type="ECO:0000313" key="12">
    <source>
        <dbReference type="Proteomes" id="UP000308133"/>
    </source>
</evidence>
<dbReference type="GO" id="GO:0008311">
    <property type="term" value="F:double-stranded DNA 3'-5' DNA exonuclease activity"/>
    <property type="evidence" value="ECO:0007669"/>
    <property type="project" value="TreeGrafter"/>
</dbReference>
<dbReference type="GO" id="GO:0046872">
    <property type="term" value="F:metal ion binding"/>
    <property type="evidence" value="ECO:0007669"/>
    <property type="project" value="UniProtKB-KW"/>
</dbReference>